<evidence type="ECO:0000313" key="4">
    <source>
        <dbReference type="EMBL" id="VIP05456.1"/>
    </source>
</evidence>
<dbReference type="GO" id="GO:0008654">
    <property type="term" value="P:phospholipid biosynthetic process"/>
    <property type="evidence" value="ECO:0007669"/>
    <property type="project" value="InterPro"/>
</dbReference>
<feature type="transmembrane region" description="Helical" evidence="3">
    <location>
        <begin position="83"/>
        <end position="102"/>
    </location>
</feature>
<dbReference type="InterPro" id="IPR048254">
    <property type="entry name" value="CDP_ALCOHOL_P_TRANSF_CS"/>
</dbReference>
<dbReference type="KEGG" id="tim:GMBLW1_37370"/>
<gene>
    <name evidence="4" type="ORF">GMBLW1_37370</name>
</gene>
<feature type="transmembrane region" description="Helical" evidence="3">
    <location>
        <begin position="146"/>
        <end position="166"/>
    </location>
</feature>
<dbReference type="Pfam" id="PF01066">
    <property type="entry name" value="CDP-OH_P_transf"/>
    <property type="match status" value="1"/>
</dbReference>
<keyword evidence="3" id="KW-0812">Transmembrane</keyword>
<evidence type="ECO:0000256" key="1">
    <source>
        <dbReference type="ARBA" id="ARBA00022679"/>
    </source>
</evidence>
<proteinExistence type="inferred from homology"/>
<dbReference type="PROSITE" id="PS00379">
    <property type="entry name" value="CDP_ALCOHOL_P_TRANSF"/>
    <property type="match status" value="1"/>
</dbReference>
<dbReference type="InterPro" id="IPR043130">
    <property type="entry name" value="CDP-OH_PTrfase_TM_dom"/>
</dbReference>
<dbReference type="Gene3D" id="1.20.120.1760">
    <property type="match status" value="1"/>
</dbReference>
<sequence>MLDGRMRRMIDPIVDRLAGLLSRLGCSANAVTLIGFGIGILAGIALAYRAYELALAAILLNRVADGLDGALARRLGPTDLGAYLDIVLDFLIYSGLIFGFAVGQPESALAAAFLIFSFVGTGSSFLAFAILAAKRGESTTSRGKKGIYYLSGLAEGTETIAVLVLICLRPDWFVPIAYTFGGICWLTTLLRILEVAQRLRLPPPQPESVG</sequence>
<dbReference type="InterPro" id="IPR000462">
    <property type="entry name" value="CDP-OH_P_trans"/>
</dbReference>
<comment type="similarity">
    <text evidence="2">Belongs to the CDP-alcohol phosphatidyltransferase class-I family.</text>
</comment>
<feature type="transmembrane region" description="Helical" evidence="3">
    <location>
        <begin position="108"/>
        <end position="134"/>
    </location>
</feature>
<dbReference type="EMBL" id="LR586016">
    <property type="protein sequence ID" value="VIP05456.1"/>
    <property type="molecule type" value="Genomic_DNA"/>
</dbReference>
<feature type="transmembrane region" description="Helical" evidence="3">
    <location>
        <begin position="20"/>
        <end position="47"/>
    </location>
</feature>
<evidence type="ECO:0000313" key="5">
    <source>
        <dbReference type="Proteomes" id="UP000464378"/>
    </source>
</evidence>
<reference evidence="4" key="1">
    <citation type="submission" date="2019-04" db="EMBL/GenBank/DDBJ databases">
        <authorList>
            <consortium name="Science for Life Laboratories"/>
        </authorList>
    </citation>
    <scope>NUCLEOTIDE SEQUENCE</scope>
    <source>
        <strain evidence="4">MBLW1</strain>
    </source>
</reference>
<keyword evidence="3" id="KW-1133">Transmembrane helix</keyword>
<dbReference type="RefSeq" id="WP_162660526.1">
    <property type="nucleotide sequence ID" value="NZ_LR593887.1"/>
</dbReference>
<organism evidence="4">
    <name type="scientific">Tuwongella immobilis</name>
    <dbReference type="NCBI Taxonomy" id="692036"/>
    <lineage>
        <taxon>Bacteria</taxon>
        <taxon>Pseudomonadati</taxon>
        <taxon>Planctomycetota</taxon>
        <taxon>Planctomycetia</taxon>
        <taxon>Gemmatales</taxon>
        <taxon>Gemmataceae</taxon>
        <taxon>Tuwongella</taxon>
    </lineage>
</organism>
<dbReference type="AlphaFoldDB" id="A0A6C2YVD3"/>
<dbReference type="GO" id="GO:0016780">
    <property type="term" value="F:phosphotransferase activity, for other substituted phosphate groups"/>
    <property type="evidence" value="ECO:0007669"/>
    <property type="project" value="InterPro"/>
</dbReference>
<accession>A0A6C2YVD3</accession>
<dbReference type="Proteomes" id="UP000464378">
    <property type="component" value="Chromosome"/>
</dbReference>
<dbReference type="FunCoup" id="A0A6C2YVD3">
    <property type="interactions" value="46"/>
</dbReference>
<feature type="transmembrane region" description="Helical" evidence="3">
    <location>
        <begin position="172"/>
        <end position="193"/>
    </location>
</feature>
<protein>
    <recommendedName>
        <fullName evidence="6">CDP-alcohol phosphatidyltransferase</fullName>
    </recommendedName>
</protein>
<dbReference type="InParanoid" id="A0A6C2YVD3"/>
<evidence type="ECO:0008006" key="6">
    <source>
        <dbReference type="Google" id="ProtNLM"/>
    </source>
</evidence>
<dbReference type="EMBL" id="LR593887">
    <property type="protein sequence ID" value="VTS08268.1"/>
    <property type="molecule type" value="Genomic_DNA"/>
</dbReference>
<name>A0A6C2YVD3_9BACT</name>
<keyword evidence="3" id="KW-0472">Membrane</keyword>
<keyword evidence="5" id="KW-1185">Reference proteome</keyword>
<evidence type="ECO:0000256" key="2">
    <source>
        <dbReference type="RuleBase" id="RU003750"/>
    </source>
</evidence>
<evidence type="ECO:0000256" key="3">
    <source>
        <dbReference type="SAM" id="Phobius"/>
    </source>
</evidence>
<dbReference type="GO" id="GO:0016020">
    <property type="term" value="C:membrane"/>
    <property type="evidence" value="ECO:0007669"/>
    <property type="project" value="InterPro"/>
</dbReference>
<keyword evidence="1 2" id="KW-0808">Transferase</keyword>